<dbReference type="EMBL" id="JBFDAA010000018">
    <property type="protein sequence ID" value="KAL1116035.1"/>
    <property type="molecule type" value="Genomic_DNA"/>
</dbReference>
<evidence type="ECO:0000259" key="1">
    <source>
        <dbReference type="Pfam" id="PF18322"/>
    </source>
</evidence>
<accession>A0ABD0Y097</accession>
<dbReference type="InterPro" id="IPR041515">
    <property type="entry name" value="PPAF-2-like_Clip"/>
</dbReference>
<evidence type="ECO:0000313" key="3">
    <source>
        <dbReference type="Proteomes" id="UP001558652"/>
    </source>
</evidence>
<comment type="caution">
    <text evidence="2">The sequence shown here is derived from an EMBL/GenBank/DDBJ whole genome shotgun (WGS) entry which is preliminary data.</text>
</comment>
<dbReference type="Proteomes" id="UP001558652">
    <property type="component" value="Unassembled WGS sequence"/>
</dbReference>
<feature type="domain" description="PPAF-2-like Clip" evidence="1">
    <location>
        <begin position="57"/>
        <end position="88"/>
    </location>
</feature>
<keyword evidence="3" id="KW-1185">Reference proteome</keyword>
<evidence type="ECO:0000313" key="2">
    <source>
        <dbReference type="EMBL" id="KAL1116035.1"/>
    </source>
</evidence>
<protein>
    <recommendedName>
        <fullName evidence="1">PPAF-2-like Clip domain-containing protein</fullName>
    </recommendedName>
</protein>
<reference evidence="2 3" key="1">
    <citation type="submission" date="2024-07" db="EMBL/GenBank/DDBJ databases">
        <title>Chromosome-level genome assembly of the water stick insect Ranatra chinensis (Heteroptera: Nepidae).</title>
        <authorList>
            <person name="Liu X."/>
        </authorList>
    </citation>
    <scope>NUCLEOTIDE SEQUENCE [LARGE SCALE GENOMIC DNA]</scope>
    <source>
        <strain evidence="2">Cailab_2021Rc</strain>
        <tissue evidence="2">Muscle</tissue>
    </source>
</reference>
<dbReference type="Pfam" id="PF18322">
    <property type="entry name" value="CLIP_1"/>
    <property type="match status" value="1"/>
</dbReference>
<dbReference type="AlphaFoldDB" id="A0ABD0Y097"/>
<proteinExistence type="predicted"/>
<name>A0ABD0Y097_9HEMI</name>
<organism evidence="2 3">
    <name type="scientific">Ranatra chinensis</name>
    <dbReference type="NCBI Taxonomy" id="642074"/>
    <lineage>
        <taxon>Eukaryota</taxon>
        <taxon>Metazoa</taxon>
        <taxon>Ecdysozoa</taxon>
        <taxon>Arthropoda</taxon>
        <taxon>Hexapoda</taxon>
        <taxon>Insecta</taxon>
        <taxon>Pterygota</taxon>
        <taxon>Neoptera</taxon>
        <taxon>Paraneoptera</taxon>
        <taxon>Hemiptera</taxon>
        <taxon>Heteroptera</taxon>
        <taxon>Panheteroptera</taxon>
        <taxon>Nepomorpha</taxon>
        <taxon>Nepidae</taxon>
        <taxon>Ranatrinae</taxon>
        <taxon>Ranatra</taxon>
    </lineage>
</organism>
<sequence length="152" mass="17585">MASKRRNIFDQNKKQVTTEIVVSSSQPLKMRRFAALLLTVTLWWGALSQEELPEGIGEDEVCECVPYFQCDLDRRFKTDGSDLLDPRDYSTRRSQGRRLLCRRSGFKERVEEDREDTRGFGVSFKFGVEGFEYFVKDLSDCGDFEIGMKSVV</sequence>
<gene>
    <name evidence="2" type="ORF">AAG570_005530</name>
</gene>